<evidence type="ECO:0000313" key="6">
    <source>
        <dbReference type="Proteomes" id="UP000065220"/>
    </source>
</evidence>
<keyword evidence="3" id="KW-0963">Cytoplasm</keyword>
<dbReference type="AlphaFoldDB" id="A0A0X8JGW1"/>
<evidence type="ECO:0000256" key="4">
    <source>
        <dbReference type="NCBIfam" id="TIGR00152"/>
    </source>
</evidence>
<comment type="subcellular location">
    <subcellularLocation>
        <location evidence="3">Cytoplasm</location>
    </subcellularLocation>
</comment>
<dbReference type="PANTHER" id="PTHR10695">
    <property type="entry name" value="DEPHOSPHO-COA KINASE-RELATED"/>
    <property type="match status" value="1"/>
</dbReference>
<comment type="similarity">
    <text evidence="3">Belongs to the CoaE family.</text>
</comment>
<evidence type="ECO:0000313" key="5">
    <source>
        <dbReference type="EMBL" id="AMD88582.1"/>
    </source>
</evidence>
<dbReference type="InterPro" id="IPR001977">
    <property type="entry name" value="Depp_CoAkinase"/>
</dbReference>
<dbReference type="GO" id="GO:0005737">
    <property type="term" value="C:cytoplasm"/>
    <property type="evidence" value="ECO:0007669"/>
    <property type="project" value="UniProtKB-SubCell"/>
</dbReference>
<gene>
    <name evidence="3" type="primary">coaE</name>
    <name evidence="5" type="ORF">AXF14_11095</name>
</gene>
<keyword evidence="6" id="KW-1185">Reference proteome</keyword>
<dbReference type="Gene3D" id="3.40.50.300">
    <property type="entry name" value="P-loop containing nucleotide triphosphate hydrolases"/>
    <property type="match status" value="1"/>
</dbReference>
<comment type="pathway">
    <text evidence="3">Cofactor biosynthesis; coenzyme A biosynthesis; CoA from (R)-pantothenate: step 5/5.</text>
</comment>
<keyword evidence="3" id="KW-0173">Coenzyme A biosynthesis</keyword>
<dbReference type="SUPFAM" id="SSF52540">
    <property type="entry name" value="P-loop containing nucleoside triphosphate hydrolases"/>
    <property type="match status" value="1"/>
</dbReference>
<dbReference type="Pfam" id="PF01121">
    <property type="entry name" value="CoaE"/>
    <property type="match status" value="1"/>
</dbReference>
<dbReference type="KEGG" id="ard:AXF14_11095"/>
<dbReference type="EMBL" id="CP014228">
    <property type="protein sequence ID" value="AMD88582.1"/>
    <property type="molecule type" value="Genomic_DNA"/>
</dbReference>
<feature type="binding site" evidence="3">
    <location>
        <begin position="8"/>
        <end position="13"/>
    </location>
    <ligand>
        <name>ATP</name>
        <dbReference type="ChEBI" id="CHEBI:30616"/>
    </ligand>
</feature>
<dbReference type="UniPathway" id="UPA00241">
    <property type="reaction ID" value="UER00356"/>
</dbReference>
<dbReference type="GO" id="GO:0005524">
    <property type="term" value="F:ATP binding"/>
    <property type="evidence" value="ECO:0007669"/>
    <property type="project" value="UniProtKB-UniRule"/>
</dbReference>
<protein>
    <recommendedName>
        <fullName evidence="3 4">Dephospho-CoA kinase</fullName>
        <ecNumber evidence="3 4">2.7.1.24</ecNumber>
    </recommendedName>
    <alternativeName>
        <fullName evidence="3">Dephosphocoenzyme A kinase</fullName>
    </alternativeName>
</protein>
<reference evidence="6" key="1">
    <citation type="submission" date="2016-02" db="EMBL/GenBank/DDBJ databases">
        <authorList>
            <person name="Holder M.E."/>
            <person name="Ajami N.J."/>
            <person name="Petrosino J.F."/>
        </authorList>
    </citation>
    <scope>NUCLEOTIDE SEQUENCE [LARGE SCALE GENOMIC DNA]</scope>
    <source>
        <strain evidence="6">CCUG 36733</strain>
    </source>
</reference>
<dbReference type="CDD" id="cd02022">
    <property type="entry name" value="DPCK"/>
    <property type="match status" value="1"/>
</dbReference>
<accession>A0A0X8JGW1</accession>
<dbReference type="EC" id="2.7.1.24" evidence="3 4"/>
<keyword evidence="3 5" id="KW-0418">Kinase</keyword>
<proteinExistence type="inferred from homology"/>
<dbReference type="GO" id="GO:0004140">
    <property type="term" value="F:dephospho-CoA kinase activity"/>
    <property type="evidence" value="ECO:0007669"/>
    <property type="project" value="UniProtKB-UniRule"/>
</dbReference>
<evidence type="ECO:0000256" key="3">
    <source>
        <dbReference type="HAMAP-Rule" id="MF_00376"/>
    </source>
</evidence>
<evidence type="ECO:0000256" key="1">
    <source>
        <dbReference type="ARBA" id="ARBA00022741"/>
    </source>
</evidence>
<name>A0A0X8JGW1_ACTRD</name>
<keyword evidence="1 3" id="KW-0547">Nucleotide-binding</keyword>
<dbReference type="HAMAP" id="MF_00376">
    <property type="entry name" value="Dephospho_CoA_kinase"/>
    <property type="match status" value="1"/>
</dbReference>
<comment type="function">
    <text evidence="3">Catalyzes the phosphorylation of the 3'-hydroxyl group of dephosphocoenzyme A to form coenzyme A.</text>
</comment>
<comment type="catalytic activity">
    <reaction evidence="3">
        <text>3'-dephospho-CoA + ATP = ADP + CoA + H(+)</text>
        <dbReference type="Rhea" id="RHEA:18245"/>
        <dbReference type="ChEBI" id="CHEBI:15378"/>
        <dbReference type="ChEBI" id="CHEBI:30616"/>
        <dbReference type="ChEBI" id="CHEBI:57287"/>
        <dbReference type="ChEBI" id="CHEBI:57328"/>
        <dbReference type="ChEBI" id="CHEBI:456216"/>
        <dbReference type="EC" id="2.7.1.24"/>
    </reaction>
</comment>
<dbReference type="PANTHER" id="PTHR10695:SF46">
    <property type="entry name" value="BIFUNCTIONAL COENZYME A SYNTHASE-RELATED"/>
    <property type="match status" value="1"/>
</dbReference>
<keyword evidence="3" id="KW-0808">Transferase</keyword>
<dbReference type="GO" id="GO:0015937">
    <property type="term" value="P:coenzyme A biosynthetic process"/>
    <property type="evidence" value="ECO:0007669"/>
    <property type="project" value="UniProtKB-UniRule"/>
</dbReference>
<dbReference type="NCBIfam" id="TIGR00152">
    <property type="entry name" value="dephospho-CoA kinase"/>
    <property type="match status" value="1"/>
</dbReference>
<dbReference type="PROSITE" id="PS51219">
    <property type="entry name" value="DPCK"/>
    <property type="match status" value="1"/>
</dbReference>
<evidence type="ECO:0000256" key="2">
    <source>
        <dbReference type="ARBA" id="ARBA00022840"/>
    </source>
</evidence>
<dbReference type="NCBIfam" id="NF002879">
    <property type="entry name" value="PRK03333.1"/>
    <property type="match status" value="1"/>
</dbReference>
<keyword evidence="2 3" id="KW-0067">ATP-binding</keyword>
<dbReference type="InterPro" id="IPR027417">
    <property type="entry name" value="P-loop_NTPase"/>
</dbReference>
<dbReference type="STRING" id="111015.AXF14_11095"/>
<organism evidence="5 6">
    <name type="scientific">Actinomyces radicidentis</name>
    <dbReference type="NCBI Taxonomy" id="111015"/>
    <lineage>
        <taxon>Bacteria</taxon>
        <taxon>Bacillati</taxon>
        <taxon>Actinomycetota</taxon>
        <taxon>Actinomycetes</taxon>
        <taxon>Actinomycetales</taxon>
        <taxon>Actinomycetaceae</taxon>
        <taxon>Actinomyces</taxon>
    </lineage>
</organism>
<sequence>MGLTGGIGSGKSSVARMLEAHGASVVDADGLAREVVEPGTPGLAAIAEAFGPTVLTDDGALDRQALAGIVFADPGARARLESITLPIIAVTAAERIDRVPSGQVAVYDVPLLAEGGIADLFDAVIVVETPLPLRLERLEGRGLARDEALARMENQASDEERRALADVLLLNNGTRADLTAGVDWVWENRIAPALP</sequence>
<dbReference type="Proteomes" id="UP000065220">
    <property type="component" value="Chromosome"/>
</dbReference>